<dbReference type="Pfam" id="PF10636">
    <property type="entry name" value="hemP"/>
    <property type="match status" value="1"/>
</dbReference>
<organism evidence="1 2">
    <name type="scientific">Thiolapillus brandeum</name>
    <dbReference type="NCBI Taxonomy" id="1076588"/>
    <lineage>
        <taxon>Bacteria</taxon>
        <taxon>Pseudomonadati</taxon>
        <taxon>Pseudomonadota</taxon>
        <taxon>Gammaproteobacteria</taxon>
        <taxon>Chromatiales</taxon>
        <taxon>Sedimenticolaceae</taxon>
        <taxon>Thiolapillus</taxon>
    </lineage>
</organism>
<evidence type="ECO:0000313" key="1">
    <source>
        <dbReference type="EMBL" id="BAO43757.1"/>
    </source>
</evidence>
<dbReference type="EMBL" id="AP012273">
    <property type="protein sequence ID" value="BAO43757.1"/>
    <property type="molecule type" value="Genomic_DNA"/>
</dbReference>
<dbReference type="OrthoDB" id="6121157at2"/>
<evidence type="ECO:0008006" key="3">
    <source>
        <dbReference type="Google" id="ProtNLM"/>
    </source>
</evidence>
<dbReference type="Gene3D" id="2.10.70.10">
    <property type="entry name" value="Complement Module, domain 1"/>
    <property type="match status" value="1"/>
</dbReference>
<keyword evidence="2" id="KW-1185">Reference proteome</keyword>
<proteinExistence type="predicted"/>
<sequence>MKPLPSYLRQDFLKPDTSPSLIHSMQLFQGHKEITIIHQGQLYRLRITRQNKLILTK</sequence>
<protein>
    <recommendedName>
        <fullName evidence="3">Hemin uptake protein HemP</fullName>
    </recommendedName>
</protein>
<accession>A0A7U6GHL1</accession>
<reference evidence="1 2" key="1">
    <citation type="journal article" date="2014" name="PLoS ONE">
        <title>Physiological and genomic features of a novel sulfur-oxidizing gammaproteobacterium belonging to a previously uncultivated symbiotic lineage isolated from a hydrothermal vent.</title>
        <authorList>
            <person name="Nunoura T."/>
            <person name="Takaki Y."/>
            <person name="Kazama H."/>
            <person name="Kakuta J."/>
            <person name="Shimamura S."/>
            <person name="Makita H."/>
            <person name="Hirai M."/>
            <person name="Miyazaki M."/>
            <person name="Takai K."/>
        </authorList>
    </citation>
    <scope>NUCLEOTIDE SEQUENCE [LARGE SCALE GENOMIC DNA]</scope>
    <source>
        <strain evidence="1 2">Hiromi1</strain>
    </source>
</reference>
<dbReference type="Proteomes" id="UP000031631">
    <property type="component" value="Chromosome"/>
</dbReference>
<dbReference type="KEGG" id="tbn:TBH_C0822"/>
<dbReference type="AlphaFoldDB" id="A0A7U6GHL1"/>
<evidence type="ECO:0000313" key="2">
    <source>
        <dbReference type="Proteomes" id="UP000031631"/>
    </source>
</evidence>
<dbReference type="RefSeq" id="WP_082030577.1">
    <property type="nucleotide sequence ID" value="NZ_AP012273.1"/>
</dbReference>
<dbReference type="InterPro" id="IPR019600">
    <property type="entry name" value="Hemin_uptake_protein_HemP"/>
</dbReference>
<gene>
    <name evidence="1" type="ORF">TBH_C0822</name>
</gene>
<name>A0A7U6GHL1_9GAMM</name>